<dbReference type="Proteomes" id="UP001218188">
    <property type="component" value="Unassembled WGS sequence"/>
</dbReference>
<comment type="caution">
    <text evidence="3">The sequence shown here is derived from an EMBL/GenBank/DDBJ whole genome shotgun (WGS) entry which is preliminary data.</text>
</comment>
<evidence type="ECO:0000313" key="4">
    <source>
        <dbReference type="Proteomes" id="UP001218188"/>
    </source>
</evidence>
<keyword evidence="4" id="KW-1185">Reference proteome</keyword>
<name>A0AAD6RVU9_9AGAR</name>
<dbReference type="PANTHER" id="PTHR23079:SF55">
    <property type="entry name" value="RNA-DIRECTED RNA POLYMERASE"/>
    <property type="match status" value="1"/>
</dbReference>
<dbReference type="Pfam" id="PF05183">
    <property type="entry name" value="RdRP"/>
    <property type="match status" value="1"/>
</dbReference>
<evidence type="ECO:0000259" key="2">
    <source>
        <dbReference type="Pfam" id="PF05183"/>
    </source>
</evidence>
<accession>A0AAD6RVU9</accession>
<comment type="similarity">
    <text evidence="1">Belongs to the RdRP family.</text>
</comment>
<dbReference type="InterPro" id="IPR007855">
    <property type="entry name" value="RDRP"/>
</dbReference>
<dbReference type="PANTHER" id="PTHR23079">
    <property type="entry name" value="RNA-DEPENDENT RNA POLYMERASE"/>
    <property type="match status" value="1"/>
</dbReference>
<keyword evidence="1" id="KW-0808">Transferase</keyword>
<sequence>MDYTAVTPVRKDKTLSRADVLGIVASNHQAIADRLGPDMKNCLELAKLNSDAVDFCNLRPKWFPDFMGKDPDVSYPSTRPLGMMYRLIEPAPEYQPLDDLCIDTRLTSRRVPPSYLKAAGEMKQNYDVDLEGIMRQYVDPYFDPLSHLM</sequence>
<dbReference type="GO" id="GO:0031380">
    <property type="term" value="C:nuclear RNA-directed RNA polymerase complex"/>
    <property type="evidence" value="ECO:0007669"/>
    <property type="project" value="TreeGrafter"/>
</dbReference>
<proteinExistence type="inferred from homology"/>
<dbReference type="EC" id="2.7.7.48" evidence="1"/>
<dbReference type="GO" id="GO:0003968">
    <property type="term" value="F:RNA-directed RNA polymerase activity"/>
    <property type="evidence" value="ECO:0007669"/>
    <property type="project" value="UniProtKB-KW"/>
</dbReference>
<keyword evidence="1" id="KW-0696">RNA-directed RNA polymerase</keyword>
<organism evidence="3 4">
    <name type="scientific">Mycena alexandri</name>
    <dbReference type="NCBI Taxonomy" id="1745969"/>
    <lineage>
        <taxon>Eukaryota</taxon>
        <taxon>Fungi</taxon>
        <taxon>Dikarya</taxon>
        <taxon>Basidiomycota</taxon>
        <taxon>Agaricomycotina</taxon>
        <taxon>Agaricomycetes</taxon>
        <taxon>Agaricomycetidae</taxon>
        <taxon>Agaricales</taxon>
        <taxon>Marasmiineae</taxon>
        <taxon>Mycenaceae</taxon>
        <taxon>Mycena</taxon>
    </lineage>
</organism>
<keyword evidence="1" id="KW-0694">RNA-binding</keyword>
<keyword evidence="1" id="KW-0548">Nucleotidyltransferase</keyword>
<dbReference type="GO" id="GO:0030422">
    <property type="term" value="P:siRNA processing"/>
    <property type="evidence" value="ECO:0007669"/>
    <property type="project" value="TreeGrafter"/>
</dbReference>
<dbReference type="InterPro" id="IPR057596">
    <property type="entry name" value="RDRP_core"/>
</dbReference>
<evidence type="ECO:0000313" key="3">
    <source>
        <dbReference type="EMBL" id="KAJ7015989.1"/>
    </source>
</evidence>
<dbReference type="EMBL" id="JARJCM010000668">
    <property type="protein sequence ID" value="KAJ7015989.1"/>
    <property type="molecule type" value="Genomic_DNA"/>
</dbReference>
<gene>
    <name evidence="3" type="ORF">C8F04DRAFT_1283392</name>
</gene>
<evidence type="ECO:0000256" key="1">
    <source>
        <dbReference type="RuleBase" id="RU363098"/>
    </source>
</evidence>
<dbReference type="GO" id="GO:0003723">
    <property type="term" value="F:RNA binding"/>
    <property type="evidence" value="ECO:0007669"/>
    <property type="project" value="UniProtKB-KW"/>
</dbReference>
<reference evidence="3" key="1">
    <citation type="submission" date="2023-03" db="EMBL/GenBank/DDBJ databases">
        <title>Massive genome expansion in bonnet fungi (Mycena s.s.) driven by repeated elements and novel gene families across ecological guilds.</title>
        <authorList>
            <consortium name="Lawrence Berkeley National Laboratory"/>
            <person name="Harder C.B."/>
            <person name="Miyauchi S."/>
            <person name="Viragh M."/>
            <person name="Kuo A."/>
            <person name="Thoen E."/>
            <person name="Andreopoulos B."/>
            <person name="Lu D."/>
            <person name="Skrede I."/>
            <person name="Drula E."/>
            <person name="Henrissat B."/>
            <person name="Morin E."/>
            <person name="Kohler A."/>
            <person name="Barry K."/>
            <person name="LaButti K."/>
            <person name="Morin E."/>
            <person name="Salamov A."/>
            <person name="Lipzen A."/>
            <person name="Mereny Z."/>
            <person name="Hegedus B."/>
            <person name="Baldrian P."/>
            <person name="Stursova M."/>
            <person name="Weitz H."/>
            <person name="Taylor A."/>
            <person name="Grigoriev I.V."/>
            <person name="Nagy L.G."/>
            <person name="Martin F."/>
            <person name="Kauserud H."/>
        </authorList>
    </citation>
    <scope>NUCLEOTIDE SEQUENCE</scope>
    <source>
        <strain evidence="3">CBHHK200</strain>
    </source>
</reference>
<protein>
    <recommendedName>
        <fullName evidence="1">RNA-dependent RNA polymerase</fullName>
        <ecNumber evidence="1">2.7.7.48</ecNumber>
    </recommendedName>
</protein>
<comment type="catalytic activity">
    <reaction evidence="1">
        <text>RNA(n) + a ribonucleoside 5'-triphosphate = RNA(n+1) + diphosphate</text>
        <dbReference type="Rhea" id="RHEA:21248"/>
        <dbReference type="Rhea" id="RHEA-COMP:14527"/>
        <dbReference type="Rhea" id="RHEA-COMP:17342"/>
        <dbReference type="ChEBI" id="CHEBI:33019"/>
        <dbReference type="ChEBI" id="CHEBI:61557"/>
        <dbReference type="ChEBI" id="CHEBI:140395"/>
        <dbReference type="EC" id="2.7.7.48"/>
    </reaction>
</comment>
<feature type="domain" description="RDRP core" evidence="2">
    <location>
        <begin position="17"/>
        <end position="86"/>
    </location>
</feature>
<dbReference type="AlphaFoldDB" id="A0AAD6RVU9"/>